<keyword evidence="4" id="KW-0325">Glycoprotein</keyword>
<evidence type="ECO:0000256" key="1">
    <source>
        <dbReference type="ARBA" id="ARBA00008668"/>
    </source>
</evidence>
<dbReference type="Gene3D" id="3.40.50.1110">
    <property type="entry name" value="SGNH hydrolase"/>
    <property type="match status" value="2"/>
</dbReference>
<protein>
    <recommendedName>
        <fullName evidence="7">GDSL esterase/lipase</fullName>
    </recommendedName>
</protein>
<dbReference type="STRING" id="3871.A0A4P1QPV1"/>
<accession>A0A4P1QPV1</accession>
<dbReference type="EMBL" id="CM007379">
    <property type="protein sequence ID" value="OIV91699.1"/>
    <property type="molecule type" value="Genomic_DNA"/>
</dbReference>
<dbReference type="InterPro" id="IPR001087">
    <property type="entry name" value="GDSL"/>
</dbReference>
<dbReference type="SUPFAM" id="SSF52266">
    <property type="entry name" value="SGNH hydrolase"/>
    <property type="match status" value="1"/>
</dbReference>
<evidence type="ECO:0000313" key="6">
    <source>
        <dbReference type="Proteomes" id="UP000188354"/>
    </source>
</evidence>
<evidence type="ECO:0000313" key="5">
    <source>
        <dbReference type="EMBL" id="OIV91699.1"/>
    </source>
</evidence>
<keyword evidence="2" id="KW-0732">Signal</keyword>
<dbReference type="InterPro" id="IPR036514">
    <property type="entry name" value="SGNH_hydro_sf"/>
</dbReference>
<sequence>MYLPANPDCLVPPYGETYFQHPNGRCSNGRLVIDFIAEYLGLPYVKPYMGFKNGVVGRENMKHGVNFAVAGATALKSDFFEQKGFDADASSNYSITVQLGWFKDILPSICNSPSSCKEVFQSSFFIVGPIGGNDFGYPLSGKIPLEEFKTYSSLIISTITSVIRDLLDLDAVTVLVPGSFPFGCNPSILTIYETKDEEKYDQGGCLKWINEFFEHFNEMLQTEINRLRELYPHANIIYADYFNSVLQFYRSPQQFGFGENVIKVCCGSGGTYNYNETAMCGSSGVISCDDPSKYVGWDGYHLTEAAYRWIAKDLFERVVSGNSSLPYDAIFNFGDSLSDTGNFLASGNKAFLEFNSLPYGETFFKKPAGRFSDGRLSIDFIAEAYGLPYLPPYINVANGKNAQQGVNFAVAGATALDAKYFSQRGIGPVWTNNSLNVQVGWFKKLKPSLCKTKEECNRYFNRSLFVVGEIGGNDHNYVATATRNVAQLRPMVPLVIEAITKATSELIAEGAVELMVPGNLPSGCSAMYLTTFLSKNKEDYDEHGCFKALNEFVVYYNTQLIAALKTLRRNNPGVRIIYGDYYGAALRFFHAPNHYGFSGETLSACCGGGGPYNVNISAGCGNINSKVCPNPSIFANWDGIHLTEAANKLLAKGLIEGPFSKPPLKRSAFKIA</sequence>
<proteinExistence type="inferred from homology"/>
<dbReference type="PANTHER" id="PTHR22835">
    <property type="entry name" value="ZINC FINGER FYVE DOMAIN CONTAINING PROTEIN"/>
    <property type="match status" value="1"/>
</dbReference>
<evidence type="ECO:0000256" key="4">
    <source>
        <dbReference type="ARBA" id="ARBA00023180"/>
    </source>
</evidence>
<evidence type="ECO:0000256" key="2">
    <source>
        <dbReference type="ARBA" id="ARBA00022729"/>
    </source>
</evidence>
<keyword evidence="3" id="KW-0378">Hydrolase</keyword>
<dbReference type="GO" id="GO:0016788">
    <property type="term" value="F:hydrolase activity, acting on ester bonds"/>
    <property type="evidence" value="ECO:0007669"/>
    <property type="project" value="InterPro"/>
</dbReference>
<reference evidence="5 6" key="1">
    <citation type="journal article" date="2017" name="Plant Biotechnol. J.">
        <title>A comprehensive draft genome sequence for lupin (Lupinus angustifolius), an emerging health food: insights into plant-microbe interactions and legume evolution.</title>
        <authorList>
            <person name="Hane J.K."/>
            <person name="Ming Y."/>
            <person name="Kamphuis L.G."/>
            <person name="Nelson M.N."/>
            <person name="Garg G."/>
            <person name="Atkins C.A."/>
            <person name="Bayer P.E."/>
            <person name="Bravo A."/>
            <person name="Bringans S."/>
            <person name="Cannon S."/>
            <person name="Edwards D."/>
            <person name="Foley R."/>
            <person name="Gao L.L."/>
            <person name="Harrison M.J."/>
            <person name="Huang W."/>
            <person name="Hurgobin B."/>
            <person name="Li S."/>
            <person name="Liu C.W."/>
            <person name="McGrath A."/>
            <person name="Morahan G."/>
            <person name="Murray J."/>
            <person name="Weller J."/>
            <person name="Jian J."/>
            <person name="Singh K.B."/>
        </authorList>
    </citation>
    <scope>NUCLEOTIDE SEQUENCE [LARGE SCALE GENOMIC DNA]</scope>
    <source>
        <strain evidence="6">cv. Tanjil</strain>
        <tissue evidence="5">Whole plant</tissue>
    </source>
</reference>
<dbReference type="InterPro" id="IPR035669">
    <property type="entry name" value="SGNH_plant_lipase-like"/>
</dbReference>
<keyword evidence="6" id="KW-1185">Reference proteome</keyword>
<gene>
    <name evidence="5" type="ORF">TanjilG_26552</name>
</gene>
<comment type="similarity">
    <text evidence="1">Belongs to the 'GDSL' lipolytic enzyme family.</text>
</comment>
<dbReference type="Gramene" id="OIV91699">
    <property type="protein sequence ID" value="OIV91699"/>
    <property type="gene ID" value="TanjilG_26552"/>
</dbReference>
<dbReference type="AlphaFoldDB" id="A0A4P1QPV1"/>
<dbReference type="Pfam" id="PF00657">
    <property type="entry name" value="Lipase_GDSL"/>
    <property type="match status" value="2"/>
</dbReference>
<evidence type="ECO:0008006" key="7">
    <source>
        <dbReference type="Google" id="ProtNLM"/>
    </source>
</evidence>
<name>A0A4P1QPV1_LUPAN</name>
<organism evidence="5 6">
    <name type="scientific">Lupinus angustifolius</name>
    <name type="common">Narrow-leaved blue lupine</name>
    <dbReference type="NCBI Taxonomy" id="3871"/>
    <lineage>
        <taxon>Eukaryota</taxon>
        <taxon>Viridiplantae</taxon>
        <taxon>Streptophyta</taxon>
        <taxon>Embryophyta</taxon>
        <taxon>Tracheophyta</taxon>
        <taxon>Spermatophyta</taxon>
        <taxon>Magnoliopsida</taxon>
        <taxon>eudicotyledons</taxon>
        <taxon>Gunneridae</taxon>
        <taxon>Pentapetalae</taxon>
        <taxon>rosids</taxon>
        <taxon>fabids</taxon>
        <taxon>Fabales</taxon>
        <taxon>Fabaceae</taxon>
        <taxon>Papilionoideae</taxon>
        <taxon>50 kb inversion clade</taxon>
        <taxon>genistoids sensu lato</taxon>
        <taxon>core genistoids</taxon>
        <taxon>Genisteae</taxon>
        <taxon>Lupinus</taxon>
    </lineage>
</organism>
<dbReference type="PANTHER" id="PTHR22835:SF577">
    <property type="entry name" value="GDSL-LIKE LIPASE_ACYLHYDROLASE SUPERFAMILY PROTEIN"/>
    <property type="match status" value="1"/>
</dbReference>
<evidence type="ECO:0000256" key="3">
    <source>
        <dbReference type="ARBA" id="ARBA00022801"/>
    </source>
</evidence>
<dbReference type="Proteomes" id="UP000188354">
    <property type="component" value="Chromosome LG19"/>
</dbReference>
<dbReference type="CDD" id="cd01837">
    <property type="entry name" value="SGNH_plant_lipase_like"/>
    <property type="match status" value="2"/>
</dbReference>